<evidence type="ECO:0000256" key="1">
    <source>
        <dbReference type="SAM" id="Phobius"/>
    </source>
</evidence>
<dbReference type="Proteomes" id="UP000598820">
    <property type="component" value="Unassembled WGS sequence"/>
</dbReference>
<comment type="caution">
    <text evidence="3">The sequence shown here is derived from an EMBL/GenBank/DDBJ whole genome shotgun (WGS) entry which is preliminary data.</text>
</comment>
<evidence type="ECO:0000259" key="2">
    <source>
        <dbReference type="Pfam" id="PF00144"/>
    </source>
</evidence>
<evidence type="ECO:0000313" key="3">
    <source>
        <dbReference type="EMBL" id="MBD2703931.1"/>
    </source>
</evidence>
<keyword evidence="1" id="KW-0472">Membrane</keyword>
<dbReference type="PANTHER" id="PTHR46825:SF9">
    <property type="entry name" value="BETA-LACTAMASE-RELATED DOMAIN-CONTAINING PROTEIN"/>
    <property type="match status" value="1"/>
</dbReference>
<dbReference type="PANTHER" id="PTHR46825">
    <property type="entry name" value="D-ALANYL-D-ALANINE-CARBOXYPEPTIDASE/ENDOPEPTIDASE AMPH"/>
    <property type="match status" value="1"/>
</dbReference>
<accession>A0A927ASI9</accession>
<dbReference type="InterPro" id="IPR050491">
    <property type="entry name" value="AmpC-like"/>
</dbReference>
<dbReference type="AlphaFoldDB" id="A0A927ASI9"/>
<protein>
    <submittedName>
        <fullName evidence="3">Beta-lactamase family protein</fullName>
    </submittedName>
</protein>
<keyword evidence="4" id="KW-1185">Reference proteome</keyword>
<name>A0A927ASI9_9BACT</name>
<dbReference type="EMBL" id="JACWZY010000026">
    <property type="protein sequence ID" value="MBD2703931.1"/>
    <property type="molecule type" value="Genomic_DNA"/>
</dbReference>
<dbReference type="RefSeq" id="WP_190890076.1">
    <property type="nucleotide sequence ID" value="NZ_JACWZY010000026.1"/>
</dbReference>
<sequence length="376" mass="41798">MNFGEIVSSLNLLSWLLIKKTASMGINLISKITTGAYGYLVLLLVLFITSCNTNPGKTRQDKIAYLAEKAFNEHEFIGNVVVVDKGRVLYRKSFGKANAEAGKPNTDSTQFLIASLSKPFTAILILQLVERGKLKLTDELGTYFKTVRHSKVAKVTIHQLLTHTSGMKEFITEKRAFVEADLTQNGFDFEPGAAFAYLNSGYVLLTKIAEIASGKPYHTLINELIFSPLHMTSSGVARNLDSIPNLAIGYKTTAQEQPDTINYSLEVVDGAGSLFTTTSDLVKFNQGLYSEKFLTKRMRDLMVYQHVKEKFGYGWYLRERGGVWDVSYHKGDLPGYTSFLSRKTGSNQMIVLVANVGNLDLADLENDIAKVLKTKD</sequence>
<feature type="transmembrane region" description="Helical" evidence="1">
    <location>
        <begin position="28"/>
        <end position="48"/>
    </location>
</feature>
<evidence type="ECO:0000313" key="4">
    <source>
        <dbReference type="Proteomes" id="UP000598820"/>
    </source>
</evidence>
<organism evidence="3 4">
    <name type="scientific">Spirosoma profusum</name>
    <dbReference type="NCBI Taxonomy" id="2771354"/>
    <lineage>
        <taxon>Bacteria</taxon>
        <taxon>Pseudomonadati</taxon>
        <taxon>Bacteroidota</taxon>
        <taxon>Cytophagia</taxon>
        <taxon>Cytophagales</taxon>
        <taxon>Cytophagaceae</taxon>
        <taxon>Spirosoma</taxon>
    </lineage>
</organism>
<dbReference type="SUPFAM" id="SSF56601">
    <property type="entry name" value="beta-lactamase/transpeptidase-like"/>
    <property type="match status" value="1"/>
</dbReference>
<feature type="domain" description="Beta-lactamase-related" evidence="2">
    <location>
        <begin position="80"/>
        <end position="358"/>
    </location>
</feature>
<proteinExistence type="predicted"/>
<reference evidence="3" key="1">
    <citation type="submission" date="2020-09" db="EMBL/GenBank/DDBJ databases">
        <authorList>
            <person name="Kim M.K."/>
        </authorList>
    </citation>
    <scope>NUCLEOTIDE SEQUENCE</scope>
    <source>
        <strain evidence="3">BT702</strain>
    </source>
</reference>
<dbReference type="Gene3D" id="3.40.710.10">
    <property type="entry name" value="DD-peptidase/beta-lactamase superfamily"/>
    <property type="match status" value="1"/>
</dbReference>
<dbReference type="InterPro" id="IPR001466">
    <property type="entry name" value="Beta-lactam-related"/>
</dbReference>
<dbReference type="Pfam" id="PF00144">
    <property type="entry name" value="Beta-lactamase"/>
    <property type="match status" value="1"/>
</dbReference>
<gene>
    <name evidence="3" type="ORF">IC229_25020</name>
</gene>
<dbReference type="InterPro" id="IPR012338">
    <property type="entry name" value="Beta-lactam/transpept-like"/>
</dbReference>
<keyword evidence="1" id="KW-1133">Transmembrane helix</keyword>
<keyword evidence="1" id="KW-0812">Transmembrane</keyword>